<dbReference type="AlphaFoldDB" id="A0A9X0JK87"/>
<proteinExistence type="predicted"/>
<dbReference type="EMBL" id="JRMB01000001">
    <property type="protein sequence ID" value="KGF65548.1"/>
    <property type="molecule type" value="Genomic_DNA"/>
</dbReference>
<name>A0A9X0JK87_9PSED</name>
<comment type="caution">
    <text evidence="1">The sequence shown here is derived from an EMBL/GenBank/DDBJ whole genome shotgun (WGS) entry which is preliminary data.</text>
</comment>
<gene>
    <name evidence="1" type="ORF">LT42_06325</name>
</gene>
<reference evidence="1 2" key="1">
    <citation type="submission" date="2014-09" db="EMBL/GenBank/DDBJ databases">
        <title>Genome sequence of Pseudomonas lutea strain DSM 17257T.</title>
        <authorList>
            <person name="Kwak Y."/>
            <person name="Shin J.-H."/>
        </authorList>
    </citation>
    <scope>NUCLEOTIDE SEQUENCE [LARGE SCALE GENOMIC DNA]</scope>
    <source>
        <strain evidence="1 2">DSM 17257</strain>
    </source>
</reference>
<evidence type="ECO:0000313" key="2">
    <source>
        <dbReference type="Proteomes" id="UP000029719"/>
    </source>
</evidence>
<dbReference type="Proteomes" id="UP000029719">
    <property type="component" value="Unassembled WGS sequence"/>
</dbReference>
<accession>A0A9X0JK87</accession>
<dbReference type="RefSeq" id="WP_037010752.1">
    <property type="nucleotide sequence ID" value="NZ_JRMB01000001.1"/>
</dbReference>
<sequence>MNLAIVNSLIEEQIEEVKSGGKMRDIALRLARCQGFARDQARYDWVALGFWLLASGFCAIKPH</sequence>
<protein>
    <submittedName>
        <fullName evidence="1">Uncharacterized protein</fullName>
    </submittedName>
</protein>
<organism evidence="1 2">
    <name type="scientific">Pseudomonas lutea</name>
    <dbReference type="NCBI Taxonomy" id="243924"/>
    <lineage>
        <taxon>Bacteria</taxon>
        <taxon>Pseudomonadati</taxon>
        <taxon>Pseudomonadota</taxon>
        <taxon>Gammaproteobacteria</taxon>
        <taxon>Pseudomonadales</taxon>
        <taxon>Pseudomonadaceae</taxon>
        <taxon>Pseudomonas</taxon>
    </lineage>
</organism>
<evidence type="ECO:0000313" key="1">
    <source>
        <dbReference type="EMBL" id="KGF65548.1"/>
    </source>
</evidence>
<dbReference type="OrthoDB" id="7016164at2"/>